<name>Q8FMU1_COREF</name>
<keyword evidence="2" id="KW-0378">Hydrolase</keyword>
<feature type="compositionally biased region" description="Basic and acidic residues" evidence="1">
    <location>
        <begin position="193"/>
        <end position="217"/>
    </location>
</feature>
<accession>Q8FMU1</accession>
<keyword evidence="3" id="KW-1185">Reference proteome</keyword>
<reference evidence="2 3" key="1">
    <citation type="journal article" date="2003" name="Genome Res.">
        <title>Comparative complete genome sequence analysis of the amino acid replacements responsible for the thermostability of Corynebacterium efficiens.</title>
        <authorList>
            <person name="Nishio Y."/>
            <person name="Nakamura Y."/>
            <person name="Kawarabayasi Y."/>
            <person name="Usuda Y."/>
            <person name="Kimura E."/>
            <person name="Sugimoto S."/>
            <person name="Matsui K."/>
            <person name="Yamagishi A."/>
            <person name="Kikuchi H."/>
            <person name="Ikeo K."/>
            <person name="Gojobori T."/>
        </authorList>
    </citation>
    <scope>NUCLEOTIDE SEQUENCE [LARGE SCALE GENOMIC DNA]</scope>
    <source>
        <strain evidence="3">DSM 44549 / YS-314 / AJ 12310 / JCM 11189 / NBRC 100395</strain>
    </source>
</reference>
<evidence type="ECO:0000256" key="1">
    <source>
        <dbReference type="SAM" id="MobiDB-lite"/>
    </source>
</evidence>
<sequence length="286" mass="29841">MARAGGGDGVDDGVLHAVGGRCAQGCQKCRVHACSIPGGQGEEGVTVHRRMRGTHRPRQPVVPGQCQAFGLRLGHGRVGGDHADGGVEVRGGVRHGSELVDVHRRPSRRPVEGAGCRVDDLPDRVRHDARGHHELPHRRGGLTETATQVTGGGPGAGADAAGDLTLAAGERMVHGGQPVLTGGTVGGITDQQVEDHRGGHDRDDRPRSVRSQHRETDSAFLQCVHHPVGGGQPIGRSTAQGHGMDLLHRVVGFEEISLPGARSPAADIHPGEGTTRCHHDGHTGVT</sequence>
<evidence type="ECO:0000313" key="3">
    <source>
        <dbReference type="Proteomes" id="UP000001409"/>
    </source>
</evidence>
<dbReference type="AlphaFoldDB" id="Q8FMU1"/>
<dbReference type="EMBL" id="BA000035">
    <property type="protein sequence ID" value="BAC19218.1"/>
    <property type="molecule type" value="Genomic_DNA"/>
</dbReference>
<organism evidence="2 3">
    <name type="scientific">Corynebacterium efficiens (strain DSM 44549 / YS-314 / AJ 12310 / JCM 11189 / NBRC 100395)</name>
    <dbReference type="NCBI Taxonomy" id="196164"/>
    <lineage>
        <taxon>Bacteria</taxon>
        <taxon>Bacillati</taxon>
        <taxon>Actinomycetota</taxon>
        <taxon>Actinomycetes</taxon>
        <taxon>Mycobacteriales</taxon>
        <taxon>Corynebacteriaceae</taxon>
        <taxon>Corynebacterium</taxon>
    </lineage>
</organism>
<dbReference type="KEGG" id="cef:CE2407"/>
<protein>
    <submittedName>
        <fullName evidence="2">Putative hydrolase</fullName>
    </submittedName>
</protein>
<dbReference type="Proteomes" id="UP000001409">
    <property type="component" value="Chromosome"/>
</dbReference>
<proteinExistence type="predicted"/>
<dbReference type="HOGENOM" id="CLU_972235_0_0_11"/>
<feature type="region of interest" description="Disordered" evidence="1">
    <location>
        <begin position="129"/>
        <end position="161"/>
    </location>
</feature>
<evidence type="ECO:0000313" key="2">
    <source>
        <dbReference type="EMBL" id="BAC19218.1"/>
    </source>
</evidence>
<dbReference type="GO" id="GO:0016787">
    <property type="term" value="F:hydrolase activity"/>
    <property type="evidence" value="ECO:0007669"/>
    <property type="project" value="UniProtKB-KW"/>
</dbReference>
<feature type="region of interest" description="Disordered" evidence="1">
    <location>
        <begin position="175"/>
        <end position="217"/>
    </location>
</feature>
<feature type="region of interest" description="Disordered" evidence="1">
    <location>
        <begin position="262"/>
        <end position="286"/>
    </location>
</feature>
<feature type="compositionally biased region" description="Basic and acidic residues" evidence="1">
    <location>
        <begin position="275"/>
        <end position="286"/>
    </location>
</feature>